<accession>A0ABQ7U0G1</accession>
<dbReference type="EMBL" id="JAIVGD010000026">
    <property type="protein sequence ID" value="KAH0740301.1"/>
    <property type="molecule type" value="Genomic_DNA"/>
</dbReference>
<name>A0ABQ7U0G1_SOLTU</name>
<proteinExistence type="predicted"/>
<keyword evidence="1" id="KW-0732">Signal</keyword>
<evidence type="ECO:0000256" key="1">
    <source>
        <dbReference type="SAM" id="SignalP"/>
    </source>
</evidence>
<evidence type="ECO:0000313" key="3">
    <source>
        <dbReference type="Proteomes" id="UP000826656"/>
    </source>
</evidence>
<reference evidence="2 3" key="1">
    <citation type="journal article" date="2021" name="bioRxiv">
        <title>Chromosome-scale and haplotype-resolved genome assembly of a tetraploid potato cultivar.</title>
        <authorList>
            <person name="Sun H."/>
            <person name="Jiao W.-B."/>
            <person name="Krause K."/>
            <person name="Campoy J.A."/>
            <person name="Goel M."/>
            <person name="Folz-Donahue K."/>
            <person name="Kukat C."/>
            <person name="Huettel B."/>
            <person name="Schneeberger K."/>
        </authorList>
    </citation>
    <scope>NUCLEOTIDE SEQUENCE [LARGE SCALE GENOMIC DNA]</scope>
    <source>
        <strain evidence="2">SolTubOtavaFocal</strain>
        <tissue evidence="2">Leaves</tissue>
    </source>
</reference>
<dbReference type="Proteomes" id="UP000826656">
    <property type="component" value="Unassembled WGS sequence"/>
</dbReference>
<sequence>MAKLPSTLCFFLLVCVLGTNGIRDIASNVIVPNDKCLTALGVCSFKLCDEHCCEEKCLNNFKSQNPSGDCEMIHGSGLIVCNCYHDCDN</sequence>
<organism evidence="2 3">
    <name type="scientific">Solanum tuberosum</name>
    <name type="common">Potato</name>
    <dbReference type="NCBI Taxonomy" id="4113"/>
    <lineage>
        <taxon>Eukaryota</taxon>
        <taxon>Viridiplantae</taxon>
        <taxon>Streptophyta</taxon>
        <taxon>Embryophyta</taxon>
        <taxon>Tracheophyta</taxon>
        <taxon>Spermatophyta</taxon>
        <taxon>Magnoliopsida</taxon>
        <taxon>eudicotyledons</taxon>
        <taxon>Gunneridae</taxon>
        <taxon>Pentapetalae</taxon>
        <taxon>asterids</taxon>
        <taxon>lamiids</taxon>
        <taxon>Solanales</taxon>
        <taxon>Solanaceae</taxon>
        <taxon>Solanoideae</taxon>
        <taxon>Solaneae</taxon>
        <taxon>Solanum</taxon>
    </lineage>
</organism>
<keyword evidence="3" id="KW-1185">Reference proteome</keyword>
<comment type="caution">
    <text evidence="2">The sequence shown here is derived from an EMBL/GenBank/DDBJ whole genome shotgun (WGS) entry which is preliminary data.</text>
</comment>
<protein>
    <submittedName>
        <fullName evidence="2">Uncharacterized protein</fullName>
    </submittedName>
</protein>
<evidence type="ECO:0000313" key="2">
    <source>
        <dbReference type="EMBL" id="KAH0740301.1"/>
    </source>
</evidence>
<feature type="chain" id="PRO_5046538003" evidence="1">
    <location>
        <begin position="22"/>
        <end position="89"/>
    </location>
</feature>
<feature type="signal peptide" evidence="1">
    <location>
        <begin position="1"/>
        <end position="21"/>
    </location>
</feature>
<gene>
    <name evidence="2" type="ORF">KY290_033344</name>
</gene>